<dbReference type="GO" id="GO:0000981">
    <property type="term" value="F:DNA-binding transcription factor activity, RNA polymerase II-specific"/>
    <property type="evidence" value="ECO:0007669"/>
    <property type="project" value="TreeGrafter"/>
</dbReference>
<dbReference type="OMA" id="VIAANFQ"/>
<dbReference type="Pfam" id="PF07716">
    <property type="entry name" value="bZIP_2"/>
    <property type="match status" value="1"/>
</dbReference>
<protein>
    <recommendedName>
        <fullName evidence="7">BZIP domain-containing protein</fullName>
    </recommendedName>
</protein>
<dbReference type="PROSITE" id="PS00036">
    <property type="entry name" value="BZIP_BASIC"/>
    <property type="match status" value="1"/>
</dbReference>
<dbReference type="EMBL" id="CAQQ02113083">
    <property type="status" value="NOT_ANNOTATED_CDS"/>
    <property type="molecule type" value="Genomic_DNA"/>
</dbReference>
<dbReference type="HOGENOM" id="CLU_974141_0_0_1"/>
<evidence type="ECO:0000256" key="3">
    <source>
        <dbReference type="ARBA" id="ARBA00023125"/>
    </source>
</evidence>
<organism evidence="8 9">
    <name type="scientific">Megaselia scalaris</name>
    <name type="common">Humpbacked fly</name>
    <name type="synonym">Phora scalaris</name>
    <dbReference type="NCBI Taxonomy" id="36166"/>
    <lineage>
        <taxon>Eukaryota</taxon>
        <taxon>Metazoa</taxon>
        <taxon>Ecdysozoa</taxon>
        <taxon>Arthropoda</taxon>
        <taxon>Hexapoda</taxon>
        <taxon>Insecta</taxon>
        <taxon>Pterygota</taxon>
        <taxon>Neoptera</taxon>
        <taxon>Endopterygota</taxon>
        <taxon>Diptera</taxon>
        <taxon>Brachycera</taxon>
        <taxon>Muscomorpha</taxon>
        <taxon>Platypezoidea</taxon>
        <taxon>Phoridae</taxon>
        <taxon>Megaseliini</taxon>
        <taxon>Megaselia</taxon>
    </lineage>
</organism>
<dbReference type="GO" id="GO:0005634">
    <property type="term" value="C:nucleus"/>
    <property type="evidence" value="ECO:0007669"/>
    <property type="project" value="UniProtKB-SubCell"/>
</dbReference>
<keyword evidence="3" id="KW-0238">DNA-binding</keyword>
<dbReference type="SUPFAM" id="SSF57959">
    <property type="entry name" value="Leucine zipper domain"/>
    <property type="match status" value="1"/>
</dbReference>
<accession>T1GFE4</accession>
<dbReference type="Proteomes" id="UP000015102">
    <property type="component" value="Unassembled WGS sequence"/>
</dbReference>
<dbReference type="STRING" id="36166.T1GFE4"/>
<dbReference type="AlphaFoldDB" id="T1GFE4"/>
<keyword evidence="9" id="KW-1185">Reference proteome</keyword>
<evidence type="ECO:0000256" key="1">
    <source>
        <dbReference type="ARBA" id="ARBA00004123"/>
    </source>
</evidence>
<sequence>MAMQTNPEDEVLDLSRRCEQDVRKTPSPYNTPSSSGSPSSQHNEPMGLFNPMQSLHPMYYGNALKQEFQPNPVQSFPAFAQNPVAAAGLLQTMLSQSQEDRMSNTSSPTSSIGAMNGGDLCKTRPFKAYPRDPLVIAANFQAADVLTEKTDSYSEFRKRGLEQIRGARTISNPRMRRTNTKSINGCISNESKSENEERAMESSDNDSNAPEVTLGKPEITPNGIVKDSAYFERRRKNNAAAKKSRDRRRHKEDEIALRNAYLERQNIQLLVQIDTLKAQLAAFTKC</sequence>
<proteinExistence type="predicted"/>
<feature type="compositionally biased region" description="Polar residues" evidence="6">
    <location>
        <begin position="180"/>
        <end position="190"/>
    </location>
</feature>
<reference evidence="9" key="1">
    <citation type="submission" date="2013-02" db="EMBL/GenBank/DDBJ databases">
        <authorList>
            <person name="Hughes D."/>
        </authorList>
    </citation>
    <scope>NUCLEOTIDE SEQUENCE</scope>
    <source>
        <strain>Durham</strain>
        <strain evidence="9">NC isolate 2 -- Noor lab</strain>
    </source>
</reference>
<keyword evidence="4" id="KW-0804">Transcription</keyword>
<dbReference type="GO" id="GO:0000978">
    <property type="term" value="F:RNA polymerase II cis-regulatory region sequence-specific DNA binding"/>
    <property type="evidence" value="ECO:0007669"/>
    <property type="project" value="TreeGrafter"/>
</dbReference>
<evidence type="ECO:0000256" key="5">
    <source>
        <dbReference type="ARBA" id="ARBA00023242"/>
    </source>
</evidence>
<keyword evidence="2" id="KW-0805">Transcription regulation</keyword>
<feature type="region of interest" description="Disordered" evidence="6">
    <location>
        <begin position="1"/>
        <end position="51"/>
    </location>
</feature>
<dbReference type="PROSITE" id="PS50217">
    <property type="entry name" value="BZIP"/>
    <property type="match status" value="1"/>
</dbReference>
<dbReference type="Gene3D" id="1.20.5.170">
    <property type="match status" value="1"/>
</dbReference>
<feature type="compositionally biased region" description="Low complexity" evidence="6">
    <location>
        <begin position="26"/>
        <end position="40"/>
    </location>
</feature>
<evidence type="ECO:0000256" key="2">
    <source>
        <dbReference type="ARBA" id="ARBA00023015"/>
    </source>
</evidence>
<evidence type="ECO:0000259" key="7">
    <source>
        <dbReference type="PROSITE" id="PS50217"/>
    </source>
</evidence>
<dbReference type="PANTHER" id="PTHR11988:SF42">
    <property type="entry name" value="PROTEIN GIANT"/>
    <property type="match status" value="1"/>
</dbReference>
<feature type="region of interest" description="Disordered" evidence="6">
    <location>
        <begin position="178"/>
        <end position="219"/>
    </location>
</feature>
<evidence type="ECO:0000313" key="8">
    <source>
        <dbReference type="EnsemblMetazoa" id="MESCA002085-PA"/>
    </source>
</evidence>
<feature type="compositionally biased region" description="Basic and acidic residues" evidence="6">
    <location>
        <begin position="191"/>
        <end position="201"/>
    </location>
</feature>
<dbReference type="EnsemblMetazoa" id="MESCA002085-RA">
    <property type="protein sequence ID" value="MESCA002085-PA"/>
    <property type="gene ID" value="MESCA002085"/>
</dbReference>
<evidence type="ECO:0000313" key="9">
    <source>
        <dbReference type="Proteomes" id="UP000015102"/>
    </source>
</evidence>
<keyword evidence="5" id="KW-0539">Nucleus</keyword>
<dbReference type="InterPro" id="IPR046347">
    <property type="entry name" value="bZIP_sf"/>
</dbReference>
<evidence type="ECO:0000256" key="4">
    <source>
        <dbReference type="ARBA" id="ARBA00023163"/>
    </source>
</evidence>
<comment type="subcellular location">
    <subcellularLocation>
        <location evidence="1">Nucleus</location>
    </subcellularLocation>
</comment>
<dbReference type="InterPro" id="IPR040223">
    <property type="entry name" value="PAR_bZIP"/>
</dbReference>
<name>T1GFE4_MEGSC</name>
<dbReference type="PANTHER" id="PTHR11988">
    <property type="entry name" value="THYROTROPH EMBRYONIC FACTOR RELATED"/>
    <property type="match status" value="1"/>
</dbReference>
<dbReference type="CDD" id="cd14695">
    <property type="entry name" value="bZIP_HLF"/>
    <property type="match status" value="1"/>
</dbReference>
<feature type="domain" description="BZIP" evidence="7">
    <location>
        <begin position="227"/>
        <end position="286"/>
    </location>
</feature>
<evidence type="ECO:0000256" key="6">
    <source>
        <dbReference type="SAM" id="MobiDB-lite"/>
    </source>
</evidence>
<feature type="compositionally biased region" description="Basic and acidic residues" evidence="6">
    <location>
        <begin position="13"/>
        <end position="24"/>
    </location>
</feature>
<dbReference type="InterPro" id="IPR004827">
    <property type="entry name" value="bZIP"/>
</dbReference>
<reference evidence="8" key="2">
    <citation type="submission" date="2015-06" db="UniProtKB">
        <authorList>
            <consortium name="EnsemblMetazoa"/>
        </authorList>
    </citation>
    <scope>IDENTIFICATION</scope>
</reference>